<evidence type="ECO:0000313" key="6">
    <source>
        <dbReference type="EMBL" id="MCI0182220.1"/>
    </source>
</evidence>
<keyword evidence="3" id="KW-0378">Hydrolase</keyword>
<dbReference type="InterPro" id="IPR009003">
    <property type="entry name" value="Peptidase_S1_PA"/>
</dbReference>
<keyword evidence="7" id="KW-1185">Reference proteome</keyword>
<name>A0A9X1V6Q8_9BACL</name>
<dbReference type="SUPFAM" id="SSF50494">
    <property type="entry name" value="Trypsin-like serine proteases"/>
    <property type="match status" value="1"/>
</dbReference>
<dbReference type="PRINTS" id="PR00834">
    <property type="entry name" value="PROTEASES2C"/>
</dbReference>
<sequence>MPLFLCYEPNKKTAEQIIKEAHRHMHRPPLLKEAVFELSDSPQAIPAAMDEFLRTQTRDTWFVVYDGHHASSSHGHILFTPASMITCKSYKQVLTIRKNSAHVDDEPEELTYAEKRRWLRKVWVPATIGLTLVAGGIAYATVQANASLQSPFDTYSPNADSSSSNTSTLSSAQKNVSLPPVVNTHVAPQQVQIEQLSSHGFTISFTPVSGATSYDYNIITSNGTPTTINEVPATSESIQTAGPNETYTCQVRALFSINGTIVKGPWSHKITTTTYIPWSTIIPQTEGSVVKVAGIHDLSFQYDDGTGFFIPGGYILTDWHVVKHYRTFLHIDIHGFMYPAMLIAHSETDDLALLKPLFYSAPAGLIASQQVQIDMPITYFGYSLGHALHVSNPHLVTGTNDTIQVIHYGTLYNELEFTGGVEPGDSGGPVLNHYGQVVGIVDNAQTATSPSTYGKQGVDGANSMLTIDSFLASAIPNDLSLLQQNGY</sequence>
<proteinExistence type="inferred from homology"/>
<dbReference type="Gene3D" id="2.60.40.10">
    <property type="entry name" value="Immunoglobulins"/>
    <property type="match status" value="1"/>
</dbReference>
<dbReference type="AlphaFoldDB" id="A0A9X1V6Q8"/>
<dbReference type="InterPro" id="IPR043504">
    <property type="entry name" value="Peptidase_S1_PA_chymotrypsin"/>
</dbReference>
<dbReference type="EMBL" id="JALBUF010000001">
    <property type="protein sequence ID" value="MCI0182220.1"/>
    <property type="molecule type" value="Genomic_DNA"/>
</dbReference>
<dbReference type="Gene3D" id="2.40.10.10">
    <property type="entry name" value="Trypsin-like serine proteases"/>
    <property type="match status" value="2"/>
</dbReference>
<protein>
    <recommendedName>
        <fullName evidence="5">Fibronectin type-III domain-containing protein</fullName>
    </recommendedName>
</protein>
<gene>
    <name evidence="6" type="ORF">MM817_00476</name>
</gene>
<evidence type="ECO:0000313" key="7">
    <source>
        <dbReference type="Proteomes" id="UP001139263"/>
    </source>
</evidence>
<comment type="caution">
    <text evidence="6">The sequence shown here is derived from an EMBL/GenBank/DDBJ whole genome shotgun (WGS) entry which is preliminary data.</text>
</comment>
<evidence type="ECO:0000256" key="4">
    <source>
        <dbReference type="ARBA" id="ARBA00022825"/>
    </source>
</evidence>
<comment type="similarity">
    <text evidence="1">Belongs to the peptidase S1C family.</text>
</comment>
<dbReference type="InterPro" id="IPR003961">
    <property type="entry name" value="FN3_dom"/>
</dbReference>
<dbReference type="CDD" id="cd00063">
    <property type="entry name" value="FN3"/>
    <property type="match status" value="1"/>
</dbReference>
<keyword evidence="4" id="KW-0720">Serine protease</keyword>
<dbReference type="Proteomes" id="UP001139263">
    <property type="component" value="Unassembled WGS sequence"/>
</dbReference>
<dbReference type="PANTHER" id="PTHR43343">
    <property type="entry name" value="PEPTIDASE S12"/>
    <property type="match status" value="1"/>
</dbReference>
<accession>A0A9X1V6Q8</accession>
<dbReference type="RefSeq" id="WP_241711831.1">
    <property type="nucleotide sequence ID" value="NZ_JALBUF010000001.1"/>
</dbReference>
<organism evidence="6 7">
    <name type="scientific">Sulfoacidibacillus ferrooxidans</name>
    <dbReference type="NCBI Taxonomy" id="2005001"/>
    <lineage>
        <taxon>Bacteria</taxon>
        <taxon>Bacillati</taxon>
        <taxon>Bacillota</taxon>
        <taxon>Bacilli</taxon>
        <taxon>Bacillales</taxon>
        <taxon>Alicyclobacillaceae</taxon>
        <taxon>Sulfoacidibacillus</taxon>
    </lineage>
</organism>
<dbReference type="InterPro" id="IPR036116">
    <property type="entry name" value="FN3_sf"/>
</dbReference>
<dbReference type="InterPro" id="IPR001940">
    <property type="entry name" value="Peptidase_S1C"/>
</dbReference>
<evidence type="ECO:0000259" key="5">
    <source>
        <dbReference type="PROSITE" id="PS50853"/>
    </source>
</evidence>
<dbReference type="SUPFAM" id="SSF49265">
    <property type="entry name" value="Fibronectin type III"/>
    <property type="match status" value="1"/>
</dbReference>
<dbReference type="PANTHER" id="PTHR43343:SF3">
    <property type="entry name" value="PROTEASE DO-LIKE 8, CHLOROPLASTIC"/>
    <property type="match status" value="1"/>
</dbReference>
<reference evidence="6" key="1">
    <citation type="submission" date="2022-03" db="EMBL/GenBank/DDBJ databases">
        <title>Draft Genome Sequence of Firmicute Strain S0AB, a Heterotrophic Iron/Sulfur-Oxidizing Extreme Acidophile.</title>
        <authorList>
            <person name="Vergara E."/>
            <person name="Pakostova E."/>
            <person name="Johnson D.B."/>
            <person name="Holmes D.S."/>
        </authorList>
    </citation>
    <scope>NUCLEOTIDE SEQUENCE</scope>
    <source>
        <strain evidence="6">S0AB</strain>
    </source>
</reference>
<keyword evidence="2" id="KW-0645">Protease</keyword>
<dbReference type="InterPro" id="IPR013783">
    <property type="entry name" value="Ig-like_fold"/>
</dbReference>
<dbReference type="GO" id="GO:0004252">
    <property type="term" value="F:serine-type endopeptidase activity"/>
    <property type="evidence" value="ECO:0007669"/>
    <property type="project" value="InterPro"/>
</dbReference>
<evidence type="ECO:0000256" key="3">
    <source>
        <dbReference type="ARBA" id="ARBA00022801"/>
    </source>
</evidence>
<dbReference type="PROSITE" id="PS50853">
    <property type="entry name" value="FN3"/>
    <property type="match status" value="1"/>
</dbReference>
<feature type="domain" description="Fibronectin type-III" evidence="5">
    <location>
        <begin position="187"/>
        <end position="277"/>
    </location>
</feature>
<dbReference type="InterPro" id="IPR051201">
    <property type="entry name" value="Chloro_Bact_Ser_Proteases"/>
</dbReference>
<evidence type="ECO:0000256" key="1">
    <source>
        <dbReference type="ARBA" id="ARBA00010541"/>
    </source>
</evidence>
<dbReference type="Pfam" id="PF13365">
    <property type="entry name" value="Trypsin_2"/>
    <property type="match status" value="1"/>
</dbReference>
<dbReference type="GO" id="GO:0006508">
    <property type="term" value="P:proteolysis"/>
    <property type="evidence" value="ECO:0007669"/>
    <property type="project" value="UniProtKB-KW"/>
</dbReference>
<evidence type="ECO:0000256" key="2">
    <source>
        <dbReference type="ARBA" id="ARBA00022670"/>
    </source>
</evidence>